<dbReference type="Gene3D" id="3.80.10.10">
    <property type="entry name" value="Ribonuclease Inhibitor"/>
    <property type="match status" value="1"/>
</dbReference>
<dbReference type="Pfam" id="PF23282">
    <property type="entry name" value="WHD_ROQ1"/>
    <property type="match status" value="1"/>
</dbReference>
<evidence type="ECO:0000259" key="2">
    <source>
        <dbReference type="Pfam" id="PF23282"/>
    </source>
</evidence>
<dbReference type="InterPro" id="IPR032675">
    <property type="entry name" value="LRR_dom_sf"/>
</dbReference>
<gene>
    <name evidence="3" type="ORF">AYBTSS11_LOCUS13813</name>
</gene>
<dbReference type="PANTHER" id="PTHR11017">
    <property type="entry name" value="LEUCINE-RICH REPEAT-CONTAINING PROTEIN"/>
    <property type="match status" value="1"/>
</dbReference>
<accession>A0AA86SAG7</accession>
<dbReference type="Proteomes" id="UP001189624">
    <property type="component" value="Chromosome 4"/>
</dbReference>
<dbReference type="SUPFAM" id="SSF52058">
    <property type="entry name" value="L domain-like"/>
    <property type="match status" value="1"/>
</dbReference>
<keyword evidence="4" id="KW-1185">Reference proteome</keyword>
<proteinExistence type="predicted"/>
<evidence type="ECO:0000313" key="3">
    <source>
        <dbReference type="EMBL" id="CAJ1949617.1"/>
    </source>
</evidence>
<dbReference type="Gramene" id="rna-AYBTSS11_LOCUS13813">
    <property type="protein sequence ID" value="CAJ1949617.1"/>
    <property type="gene ID" value="gene-AYBTSS11_LOCUS13813"/>
</dbReference>
<evidence type="ECO:0000313" key="4">
    <source>
        <dbReference type="Proteomes" id="UP001189624"/>
    </source>
</evidence>
<name>A0AA86SAG7_9FABA</name>
<dbReference type="InterPro" id="IPR035897">
    <property type="entry name" value="Toll_tir_struct_dom_sf"/>
</dbReference>
<dbReference type="PROSITE" id="PS51450">
    <property type="entry name" value="LRR"/>
    <property type="match status" value="1"/>
</dbReference>
<dbReference type="Gene3D" id="3.40.50.10140">
    <property type="entry name" value="Toll/interleukin-1 receptor homology (TIR) domain"/>
    <property type="match status" value="1"/>
</dbReference>
<sequence>MECHASRGQVVLPVFYFISHWSLRDLRDVSFEVIFQQAGDISRERQWQFALSNAARLAGWDVLNYMYAYAFWKDRDYVTEILNDCELHADIGITVLLERSLIKVEKYNKLGIHDLLRDIGRKIVHQISPLEPQKRSRLWVHDDIVDKLTEQTATGVIEGLALKMQRTSRVCFSTEAFEKMKKLRLLQLDHVYKLAGDYGNLPKQLRWLLERLKFLNLSSKHLSKTPDFSKLPNLEKLILKDCPSLIGYVSLRGYEGLARDVFPTLIWSWMSHTGGFSSCIQPFGIIPTSIVSMDILDNFQITQELRMIRDELCNVNFSESKNAYLSQISEMSIVSHLTGMGSCHQVFDMLSNSISEALRTNGCTDFVLPGDNYPYWLAYTGNGYSIYKQATTMTFTDEDWQGVISNLGPGDNVEVFVGIDHGITVKKTAVYLIYGQSITMRIEPRELSVTVT</sequence>
<dbReference type="AlphaFoldDB" id="A0AA86SAG7"/>
<dbReference type="InterPro" id="IPR001611">
    <property type="entry name" value="Leu-rich_rpt"/>
</dbReference>
<dbReference type="EMBL" id="OY731401">
    <property type="protein sequence ID" value="CAJ1949617.1"/>
    <property type="molecule type" value="Genomic_DNA"/>
</dbReference>
<dbReference type="InterPro" id="IPR058192">
    <property type="entry name" value="WHD_ROQ1-like"/>
</dbReference>
<protein>
    <recommendedName>
        <fullName evidence="2">Disease resistance protein Roq1-like winged-helix domain-containing protein</fullName>
    </recommendedName>
</protein>
<dbReference type="GO" id="GO:0006952">
    <property type="term" value="P:defense response"/>
    <property type="evidence" value="ECO:0007669"/>
    <property type="project" value="InterPro"/>
</dbReference>
<feature type="domain" description="Disease resistance protein Roq1-like winged-helix" evidence="2">
    <location>
        <begin position="76"/>
        <end position="128"/>
    </location>
</feature>
<organism evidence="3 4">
    <name type="scientific">Sphenostylis stenocarpa</name>
    <dbReference type="NCBI Taxonomy" id="92480"/>
    <lineage>
        <taxon>Eukaryota</taxon>
        <taxon>Viridiplantae</taxon>
        <taxon>Streptophyta</taxon>
        <taxon>Embryophyta</taxon>
        <taxon>Tracheophyta</taxon>
        <taxon>Spermatophyta</taxon>
        <taxon>Magnoliopsida</taxon>
        <taxon>eudicotyledons</taxon>
        <taxon>Gunneridae</taxon>
        <taxon>Pentapetalae</taxon>
        <taxon>rosids</taxon>
        <taxon>fabids</taxon>
        <taxon>Fabales</taxon>
        <taxon>Fabaceae</taxon>
        <taxon>Papilionoideae</taxon>
        <taxon>50 kb inversion clade</taxon>
        <taxon>NPAAA clade</taxon>
        <taxon>indigoferoid/millettioid clade</taxon>
        <taxon>Phaseoleae</taxon>
        <taxon>Sphenostylis</taxon>
    </lineage>
</organism>
<keyword evidence="1" id="KW-0677">Repeat</keyword>
<dbReference type="InterPro" id="IPR044974">
    <property type="entry name" value="Disease_R_plants"/>
</dbReference>
<reference evidence="3" key="1">
    <citation type="submission" date="2023-10" db="EMBL/GenBank/DDBJ databases">
        <authorList>
            <person name="Domelevo Entfellner J.-B."/>
        </authorList>
    </citation>
    <scope>NUCLEOTIDE SEQUENCE</scope>
</reference>
<dbReference type="PANTHER" id="PTHR11017:SF271">
    <property type="entry name" value="DISEASE RESISTANCE PROTEIN (TIR-NBS-LRR CLASS) FAMILY"/>
    <property type="match status" value="1"/>
</dbReference>
<evidence type="ECO:0000256" key="1">
    <source>
        <dbReference type="ARBA" id="ARBA00022737"/>
    </source>
</evidence>